<dbReference type="EMBL" id="CP097507">
    <property type="protein sequence ID" value="URE06676.1"/>
    <property type="molecule type" value="Genomic_DNA"/>
</dbReference>
<dbReference type="AlphaFoldDB" id="A0A9E7G0P8"/>
<reference evidence="1" key="1">
    <citation type="submission" date="2022-05" db="EMBL/GenBank/DDBJ databases">
        <title>The Musa troglodytarum L. genome provides insights into the mechanism of non-climacteric behaviour and enrichment of carotenoids.</title>
        <authorList>
            <person name="Wang J."/>
        </authorList>
    </citation>
    <scope>NUCLEOTIDE SEQUENCE</scope>
    <source>
        <tissue evidence="1">Leaf</tissue>
    </source>
</reference>
<accession>A0A9E7G0P8</accession>
<name>A0A9E7G0P8_9LILI</name>
<gene>
    <name evidence="1" type="ORF">MUK42_01767</name>
</gene>
<protein>
    <submittedName>
        <fullName evidence="1">Uncharacterized protein</fullName>
    </submittedName>
</protein>
<proteinExistence type="predicted"/>
<sequence length="34" mass="3935">MCRRPVLMMVTLFRSCISRCNTASLVQFTRRLSG</sequence>
<keyword evidence="2" id="KW-1185">Reference proteome</keyword>
<evidence type="ECO:0000313" key="2">
    <source>
        <dbReference type="Proteomes" id="UP001055439"/>
    </source>
</evidence>
<dbReference type="Proteomes" id="UP001055439">
    <property type="component" value="Chromosome 5"/>
</dbReference>
<organism evidence="1 2">
    <name type="scientific">Musa troglodytarum</name>
    <name type="common">fe'i banana</name>
    <dbReference type="NCBI Taxonomy" id="320322"/>
    <lineage>
        <taxon>Eukaryota</taxon>
        <taxon>Viridiplantae</taxon>
        <taxon>Streptophyta</taxon>
        <taxon>Embryophyta</taxon>
        <taxon>Tracheophyta</taxon>
        <taxon>Spermatophyta</taxon>
        <taxon>Magnoliopsida</taxon>
        <taxon>Liliopsida</taxon>
        <taxon>Zingiberales</taxon>
        <taxon>Musaceae</taxon>
        <taxon>Musa</taxon>
    </lineage>
</organism>
<evidence type="ECO:0000313" key="1">
    <source>
        <dbReference type="EMBL" id="URE06676.1"/>
    </source>
</evidence>